<reference evidence="2" key="1">
    <citation type="submission" date="2024-05" db="EMBL/GenBank/DDBJ databases">
        <title>Planctomycetes of the genus Singulisphaera possess chitinolytic capabilities.</title>
        <authorList>
            <person name="Ivanova A."/>
        </authorList>
    </citation>
    <scope>NUCLEOTIDE SEQUENCE</scope>
    <source>
        <strain evidence="2">Ch08T</strain>
    </source>
</reference>
<evidence type="ECO:0000256" key="1">
    <source>
        <dbReference type="SAM" id="SignalP"/>
    </source>
</evidence>
<feature type="signal peptide" evidence="1">
    <location>
        <begin position="1"/>
        <end position="24"/>
    </location>
</feature>
<feature type="chain" id="PRO_5043795267" evidence="1">
    <location>
        <begin position="25"/>
        <end position="320"/>
    </location>
</feature>
<proteinExistence type="predicted"/>
<dbReference type="RefSeq" id="WP_406693786.1">
    <property type="nucleotide sequence ID" value="NZ_CP155447.1"/>
</dbReference>
<dbReference type="EMBL" id="CP155447">
    <property type="protein sequence ID" value="XBH01098.1"/>
    <property type="molecule type" value="Genomic_DNA"/>
</dbReference>
<name>A0AAU7C7K5_9BACT</name>
<sequence>MNGKILVPLLAASLLSGLAVKIRAAEGNHVPAAASASKSALTAVDIRSKPLAKIPVGTIIGEGAEVPKGWTNLVMLAKPRLGVGDVDSVSKSAAQYSGTFLFTVLANVEESAKRNDTPSYFLDKVAVGGALEGKGKTIVATSDQTFGNELGFLGKKVFAKGERVLENDFRQVARTRTMLIFDAHAYVLYDEKHSRMVIRHAILVDPKSGRLSTFVWLLGADGKGGYARAETTLQLLPASLREDRVMSVDGQKFTFGIPSDAAFAVARIPQGTPIRFLPPLSTLAAVRHFDADSVSRLETELQTRYAPLAARRDQPKTATR</sequence>
<dbReference type="AlphaFoldDB" id="A0AAU7C7K5"/>
<accession>A0AAU7C7K5</accession>
<evidence type="ECO:0000313" key="2">
    <source>
        <dbReference type="EMBL" id="XBH01098.1"/>
    </source>
</evidence>
<keyword evidence="1" id="KW-0732">Signal</keyword>
<organism evidence="2">
    <name type="scientific">Singulisphaera sp. Ch08</name>
    <dbReference type="NCBI Taxonomy" id="3120278"/>
    <lineage>
        <taxon>Bacteria</taxon>
        <taxon>Pseudomonadati</taxon>
        <taxon>Planctomycetota</taxon>
        <taxon>Planctomycetia</taxon>
        <taxon>Isosphaerales</taxon>
        <taxon>Isosphaeraceae</taxon>
        <taxon>Singulisphaera</taxon>
    </lineage>
</organism>
<gene>
    <name evidence="2" type="ORF">V5E97_22385</name>
</gene>
<protein>
    <submittedName>
        <fullName evidence="2">Uncharacterized protein</fullName>
    </submittedName>
</protein>